<keyword evidence="4" id="KW-0808">Transferase</keyword>
<evidence type="ECO:0000313" key="12">
    <source>
        <dbReference type="EMBL" id="VDP42915.1"/>
    </source>
</evidence>
<dbReference type="CDD" id="cd00653">
    <property type="entry name" value="RNA_pol_B_RPB2"/>
    <property type="match status" value="1"/>
</dbReference>
<evidence type="ECO:0000256" key="7">
    <source>
        <dbReference type="ARBA" id="ARBA00022833"/>
    </source>
</evidence>
<protein>
    <recommendedName>
        <fullName evidence="2">DNA-directed RNA polymerase</fullName>
        <ecNumber evidence="2">2.7.7.6</ecNumber>
    </recommendedName>
</protein>
<keyword evidence="6" id="KW-0479">Metal-binding</keyword>
<dbReference type="GO" id="GO:0046872">
    <property type="term" value="F:metal ion binding"/>
    <property type="evidence" value="ECO:0007669"/>
    <property type="project" value="UniProtKB-KW"/>
</dbReference>
<evidence type="ECO:0000256" key="8">
    <source>
        <dbReference type="ARBA" id="ARBA00023163"/>
    </source>
</evidence>
<organism evidence="12 13">
    <name type="scientific">Schistosoma mattheei</name>
    <dbReference type="NCBI Taxonomy" id="31246"/>
    <lineage>
        <taxon>Eukaryota</taxon>
        <taxon>Metazoa</taxon>
        <taxon>Spiralia</taxon>
        <taxon>Lophotrochozoa</taxon>
        <taxon>Platyhelminthes</taxon>
        <taxon>Trematoda</taxon>
        <taxon>Digenea</taxon>
        <taxon>Strigeidida</taxon>
        <taxon>Schistosomatoidea</taxon>
        <taxon>Schistosomatidae</taxon>
        <taxon>Schistosoma</taxon>
    </lineage>
</organism>
<dbReference type="InterPro" id="IPR007121">
    <property type="entry name" value="RNA_pol_bsu_CS"/>
</dbReference>
<evidence type="ECO:0000256" key="5">
    <source>
        <dbReference type="ARBA" id="ARBA00022695"/>
    </source>
</evidence>
<keyword evidence="13" id="KW-1185">Reference proteome</keyword>
<evidence type="ECO:0000259" key="10">
    <source>
        <dbReference type="Pfam" id="PF00562"/>
    </source>
</evidence>
<dbReference type="Pfam" id="PF04560">
    <property type="entry name" value="RNA_pol_Rpb2_7"/>
    <property type="match status" value="1"/>
</dbReference>
<dbReference type="GO" id="GO:0006351">
    <property type="term" value="P:DNA-templated transcription"/>
    <property type="evidence" value="ECO:0007669"/>
    <property type="project" value="InterPro"/>
</dbReference>
<dbReference type="EC" id="2.7.7.6" evidence="2"/>
<evidence type="ECO:0000256" key="9">
    <source>
        <dbReference type="ARBA" id="ARBA00048552"/>
    </source>
</evidence>
<reference evidence="12 13" key="1">
    <citation type="submission" date="2018-11" db="EMBL/GenBank/DDBJ databases">
        <authorList>
            <consortium name="Pathogen Informatics"/>
        </authorList>
    </citation>
    <scope>NUCLEOTIDE SEQUENCE [LARGE SCALE GENOMIC DNA]</scope>
    <source>
        <strain>Denwood</strain>
        <strain evidence="13">Zambia</strain>
    </source>
</reference>
<keyword evidence="5" id="KW-0548">Nucleotidyltransferase</keyword>
<dbReference type="AlphaFoldDB" id="A0A183P159"/>
<comment type="similarity">
    <text evidence="1">Belongs to the RNA polymerase beta chain family.</text>
</comment>
<evidence type="ECO:0000256" key="4">
    <source>
        <dbReference type="ARBA" id="ARBA00022679"/>
    </source>
</evidence>
<dbReference type="InterPro" id="IPR007641">
    <property type="entry name" value="RNA_pol_Rpb2_7"/>
</dbReference>
<evidence type="ECO:0000256" key="2">
    <source>
        <dbReference type="ARBA" id="ARBA00012418"/>
    </source>
</evidence>
<dbReference type="GO" id="GO:0000428">
    <property type="term" value="C:DNA-directed RNA polymerase complex"/>
    <property type="evidence" value="ECO:0007669"/>
    <property type="project" value="UniProtKB-KW"/>
</dbReference>
<dbReference type="PANTHER" id="PTHR20856">
    <property type="entry name" value="DNA-DIRECTED RNA POLYMERASE I SUBUNIT 2"/>
    <property type="match status" value="1"/>
</dbReference>
<dbReference type="GO" id="GO:0003677">
    <property type="term" value="F:DNA binding"/>
    <property type="evidence" value="ECO:0007669"/>
    <property type="project" value="InterPro"/>
</dbReference>
<dbReference type="SUPFAM" id="SSF64484">
    <property type="entry name" value="beta and beta-prime subunits of DNA dependent RNA-polymerase"/>
    <property type="match status" value="1"/>
</dbReference>
<accession>A0A183P159</accession>
<name>A0A183P159_9TREM</name>
<dbReference type="PROSITE" id="PS01166">
    <property type="entry name" value="RNA_POL_BETA"/>
    <property type="match status" value="1"/>
</dbReference>
<dbReference type="Pfam" id="PF00562">
    <property type="entry name" value="RNA_pol_Rpb2_6"/>
    <property type="match status" value="2"/>
</dbReference>
<dbReference type="InterPro" id="IPR037033">
    <property type="entry name" value="DNA-dir_RNAP_su2_hyb_sf"/>
</dbReference>
<dbReference type="FunFam" id="3.90.1800.10:FF:000002">
    <property type="entry name" value="DNA-directed RNA polymerase subunit beta"/>
    <property type="match status" value="1"/>
</dbReference>
<feature type="domain" description="DNA-directed RNA polymerase subunit 2 hybrid-binding" evidence="10">
    <location>
        <begin position="102"/>
        <end position="345"/>
    </location>
</feature>
<dbReference type="GO" id="GO:0003899">
    <property type="term" value="F:DNA-directed RNA polymerase activity"/>
    <property type="evidence" value="ECO:0007669"/>
    <property type="project" value="UniProtKB-EC"/>
</dbReference>
<dbReference type="InterPro" id="IPR015712">
    <property type="entry name" value="DNA-dir_RNA_pol_su2"/>
</dbReference>
<keyword evidence="8" id="KW-0804">Transcription</keyword>
<evidence type="ECO:0000256" key="6">
    <source>
        <dbReference type="ARBA" id="ARBA00022723"/>
    </source>
</evidence>
<feature type="domain" description="DNA-directed RNA polymerase subunit 2 hybrid-binding" evidence="10">
    <location>
        <begin position="1"/>
        <end position="41"/>
    </location>
</feature>
<evidence type="ECO:0000259" key="11">
    <source>
        <dbReference type="Pfam" id="PF04560"/>
    </source>
</evidence>
<dbReference type="FunFam" id="2.40.270.10:FF:000011">
    <property type="entry name" value="DNA-directed RNA polymerase subunit beta"/>
    <property type="match status" value="1"/>
</dbReference>
<dbReference type="STRING" id="31246.A0A183P159"/>
<dbReference type="GO" id="GO:0032549">
    <property type="term" value="F:ribonucleoside binding"/>
    <property type="evidence" value="ECO:0007669"/>
    <property type="project" value="InterPro"/>
</dbReference>
<proteinExistence type="inferred from homology"/>
<sequence length="446" mass="49403">MSYSGYDVEDALVINQAAIDRGFARACVYRRSGVHLKMHENAVYDRLMGPSIERVFQGVSSLAGIVIQNIVVDTLYPPSSLYSVSLYILLYLETGVLRRGDEVLQADGVAYIGACVNDRQILINKEMPVVSSSAVLDNAGSLSLNVNTPENATEFKRCPVDYKGIEPSYVEKVMFSTSEGNQAVVKILLRQTRRPEVGDKFSSRHGQKGVVGLIVRQEDLPFSTNGLTPDIIMNPHGFPSRMTVGKLLEVLGSKAGAIEGKIRDGSAFSGDPAEVLSQVLIDHGYHYLGKEILYSGVTGAPLEAFIYFGPVYYQRLKHMVMDKVHARSRGPVTALTRQPTEGRSREGGLRVGEMERDCFIAYGTSQLLLERLLLSSDAYDACVCEKCGLLATSPNWCQYCRSSRQVVSVRMPYACKLLFQELMCMRILPRLRLRTAYHSSINTKSK</sequence>
<feature type="domain" description="RNA polymerase Rpb2" evidence="11">
    <location>
        <begin position="347"/>
        <end position="432"/>
    </location>
</feature>
<dbReference type="Gene3D" id="2.40.270.10">
    <property type="entry name" value="DNA-directed RNA polymerase, subunit 2, domain 6"/>
    <property type="match status" value="2"/>
</dbReference>
<dbReference type="Gene3D" id="3.90.1800.10">
    <property type="entry name" value="RNA polymerase alpha subunit dimerisation domain"/>
    <property type="match status" value="1"/>
</dbReference>
<evidence type="ECO:0000313" key="13">
    <source>
        <dbReference type="Proteomes" id="UP000269396"/>
    </source>
</evidence>
<gene>
    <name evidence="12" type="ORF">SMTD_LOCUS8095</name>
</gene>
<keyword evidence="3" id="KW-0240">DNA-directed RNA polymerase</keyword>
<evidence type="ECO:0000256" key="1">
    <source>
        <dbReference type="ARBA" id="ARBA00006835"/>
    </source>
</evidence>
<dbReference type="InterPro" id="IPR007120">
    <property type="entry name" value="DNA-dir_RNAP_su2_dom"/>
</dbReference>
<comment type="catalytic activity">
    <reaction evidence="9">
        <text>RNA(n) + a ribonucleoside 5'-triphosphate = RNA(n+1) + diphosphate</text>
        <dbReference type="Rhea" id="RHEA:21248"/>
        <dbReference type="Rhea" id="RHEA-COMP:14527"/>
        <dbReference type="Rhea" id="RHEA-COMP:17342"/>
        <dbReference type="ChEBI" id="CHEBI:33019"/>
        <dbReference type="ChEBI" id="CHEBI:61557"/>
        <dbReference type="ChEBI" id="CHEBI:140395"/>
        <dbReference type="EC" id="2.7.7.6"/>
    </reaction>
</comment>
<evidence type="ECO:0000256" key="3">
    <source>
        <dbReference type="ARBA" id="ARBA00022478"/>
    </source>
</evidence>
<dbReference type="Proteomes" id="UP000269396">
    <property type="component" value="Unassembled WGS sequence"/>
</dbReference>
<keyword evidence="7" id="KW-0862">Zinc</keyword>
<dbReference type="EMBL" id="UZAL01028682">
    <property type="protein sequence ID" value="VDP42915.1"/>
    <property type="molecule type" value="Genomic_DNA"/>
</dbReference>